<organism evidence="1 2">
    <name type="scientific">Pieris brassicae</name>
    <name type="common">White butterfly</name>
    <name type="synonym">Large white butterfly</name>
    <dbReference type="NCBI Taxonomy" id="7116"/>
    <lineage>
        <taxon>Eukaryota</taxon>
        <taxon>Metazoa</taxon>
        <taxon>Ecdysozoa</taxon>
        <taxon>Arthropoda</taxon>
        <taxon>Hexapoda</taxon>
        <taxon>Insecta</taxon>
        <taxon>Pterygota</taxon>
        <taxon>Neoptera</taxon>
        <taxon>Endopterygota</taxon>
        <taxon>Lepidoptera</taxon>
        <taxon>Glossata</taxon>
        <taxon>Ditrysia</taxon>
        <taxon>Papilionoidea</taxon>
        <taxon>Pieridae</taxon>
        <taxon>Pierinae</taxon>
        <taxon>Pieris</taxon>
    </lineage>
</organism>
<accession>A0A9P0T3G2</accession>
<evidence type="ECO:0000313" key="2">
    <source>
        <dbReference type="Proteomes" id="UP001152562"/>
    </source>
</evidence>
<dbReference type="AlphaFoldDB" id="A0A9P0T3G2"/>
<gene>
    <name evidence="1" type="ORF">PIBRA_LOCUS2873</name>
</gene>
<reference evidence="1" key="1">
    <citation type="submission" date="2022-05" db="EMBL/GenBank/DDBJ databases">
        <authorList>
            <person name="Okamura Y."/>
        </authorList>
    </citation>
    <scope>NUCLEOTIDE SEQUENCE</scope>
</reference>
<comment type="caution">
    <text evidence="1">The sequence shown here is derived from an EMBL/GenBank/DDBJ whole genome shotgun (WGS) entry which is preliminary data.</text>
</comment>
<evidence type="ECO:0000313" key="1">
    <source>
        <dbReference type="EMBL" id="CAH4005076.1"/>
    </source>
</evidence>
<dbReference type="EMBL" id="CALOZG010000003">
    <property type="protein sequence ID" value="CAH4005076.1"/>
    <property type="molecule type" value="Genomic_DNA"/>
</dbReference>
<keyword evidence="2" id="KW-1185">Reference proteome</keyword>
<sequence length="124" mass="13989">MSQMPCSTLYGRRKKVLRRIPNRKNYTTHCNLRGQRESVGRSSTKKKLELNHGGGHIGLMTKLRPSVPPLTTTPEPVFLDTVVCSLFLANTLQPRNSCAFKAKRYLRGDTLTSAGGVIRHRKHF</sequence>
<dbReference type="Proteomes" id="UP001152562">
    <property type="component" value="Unassembled WGS sequence"/>
</dbReference>
<protein>
    <submittedName>
        <fullName evidence="1">Uncharacterized protein</fullName>
    </submittedName>
</protein>
<name>A0A9P0T3G2_PIEBR</name>
<proteinExistence type="predicted"/>